<dbReference type="InterPro" id="IPR036583">
    <property type="entry name" value="23S_rRNA_IVS_sf"/>
</dbReference>
<reference evidence="2" key="1">
    <citation type="submission" date="2016-12" db="EMBL/GenBank/DDBJ databases">
        <authorList>
            <person name="Varghese N."/>
            <person name="Submissions S."/>
        </authorList>
    </citation>
    <scope>NUCLEOTIDE SEQUENCE [LARGE SCALE GENOMIC DNA]</scope>
    <source>
        <strain evidence="2">DSM 16779</strain>
    </source>
</reference>
<gene>
    <name evidence="1" type="ORF">SAMN05421769_3867</name>
</gene>
<dbReference type="RefSeq" id="WP_074232028.1">
    <property type="nucleotide sequence ID" value="NZ_FSRQ01000005.1"/>
</dbReference>
<dbReference type="AlphaFoldDB" id="A0A1N6IX45"/>
<evidence type="ECO:0000313" key="1">
    <source>
        <dbReference type="EMBL" id="SIO36561.1"/>
    </source>
</evidence>
<dbReference type="SUPFAM" id="SSF158446">
    <property type="entry name" value="IVS-encoded protein-like"/>
    <property type="match status" value="1"/>
</dbReference>
<proteinExistence type="predicted"/>
<dbReference type="Pfam" id="PF05635">
    <property type="entry name" value="23S_rRNA_IVP"/>
    <property type="match status" value="1"/>
</dbReference>
<keyword evidence="2" id="KW-1185">Reference proteome</keyword>
<dbReference type="PANTHER" id="PTHR38471:SF2">
    <property type="entry name" value="FOUR HELIX BUNDLE PROTEIN"/>
    <property type="match status" value="1"/>
</dbReference>
<dbReference type="InterPro" id="IPR012657">
    <property type="entry name" value="23S_rRNA-intervening_sequence"/>
</dbReference>
<dbReference type="PIRSF" id="PIRSF035652">
    <property type="entry name" value="CHP02436"/>
    <property type="match status" value="1"/>
</dbReference>
<dbReference type="NCBIfam" id="TIGR02436">
    <property type="entry name" value="four helix bundle protein"/>
    <property type="match status" value="1"/>
</dbReference>
<sequence>MESSFQEKDNIIRNKSFDFSIRIINLYKVLYNERNEKTLSKQLLRSGTSIGANIEEGIASFSKKEFIYKLQISYKEAYESFYWIKLLHKTGFINDTEFNSIRINIEEIIKLLTTILKTSKQNS</sequence>
<evidence type="ECO:0000313" key="2">
    <source>
        <dbReference type="Proteomes" id="UP000184782"/>
    </source>
</evidence>
<organism evidence="1 2">
    <name type="scientific">Chryseobacterium scophthalmum</name>
    <dbReference type="NCBI Taxonomy" id="59733"/>
    <lineage>
        <taxon>Bacteria</taxon>
        <taxon>Pseudomonadati</taxon>
        <taxon>Bacteroidota</taxon>
        <taxon>Flavobacteriia</taxon>
        <taxon>Flavobacteriales</taxon>
        <taxon>Weeksellaceae</taxon>
        <taxon>Chryseobacterium group</taxon>
        <taxon>Chryseobacterium</taxon>
    </lineage>
</organism>
<dbReference type="EMBL" id="FSRQ01000005">
    <property type="protein sequence ID" value="SIO36561.1"/>
    <property type="molecule type" value="Genomic_DNA"/>
</dbReference>
<name>A0A1N6IX45_9FLAO</name>
<protein>
    <submittedName>
        <fullName evidence="1">Four helix bundle protein</fullName>
    </submittedName>
</protein>
<dbReference type="Gene3D" id="1.20.1440.60">
    <property type="entry name" value="23S rRNA-intervening sequence"/>
    <property type="match status" value="1"/>
</dbReference>
<accession>A0A1N6IX45</accession>
<dbReference type="STRING" id="59733.SAMN05421769_3867"/>
<dbReference type="PANTHER" id="PTHR38471">
    <property type="entry name" value="FOUR HELIX BUNDLE PROTEIN"/>
    <property type="match status" value="1"/>
</dbReference>
<dbReference type="OrthoDB" id="285993at2"/>
<dbReference type="Proteomes" id="UP000184782">
    <property type="component" value="Unassembled WGS sequence"/>
</dbReference>